<keyword evidence="4 9" id="KW-0732">Signal</keyword>
<evidence type="ECO:0000256" key="3">
    <source>
        <dbReference type="ARBA" id="ARBA00022692"/>
    </source>
</evidence>
<keyword evidence="6" id="KW-0472">Membrane</keyword>
<keyword evidence="7" id="KW-0325">Glycoprotein</keyword>
<keyword evidence="2" id="KW-0336">GPI-anchor</keyword>
<dbReference type="GO" id="GO:0032222">
    <property type="term" value="P:regulation of synaptic transmission, cholinergic"/>
    <property type="evidence" value="ECO:0007669"/>
    <property type="project" value="InterPro"/>
</dbReference>
<evidence type="ECO:0000313" key="10">
    <source>
        <dbReference type="EMBL" id="KPI99771.1"/>
    </source>
</evidence>
<organism evidence="10 11">
    <name type="scientific">Papilio xuthus</name>
    <name type="common">Asian swallowtail butterfly</name>
    <dbReference type="NCBI Taxonomy" id="66420"/>
    <lineage>
        <taxon>Eukaryota</taxon>
        <taxon>Metazoa</taxon>
        <taxon>Ecdysozoa</taxon>
        <taxon>Arthropoda</taxon>
        <taxon>Hexapoda</taxon>
        <taxon>Insecta</taxon>
        <taxon>Pterygota</taxon>
        <taxon>Neoptera</taxon>
        <taxon>Endopterygota</taxon>
        <taxon>Lepidoptera</taxon>
        <taxon>Glossata</taxon>
        <taxon>Ditrysia</taxon>
        <taxon>Papilionoidea</taxon>
        <taxon>Papilionidae</taxon>
        <taxon>Papilioninae</taxon>
        <taxon>Papilio</taxon>
    </lineage>
</organism>
<reference evidence="10 11" key="1">
    <citation type="journal article" date="2015" name="Nat. Commun.">
        <title>Outbred genome sequencing and CRISPR/Cas9 gene editing in butterflies.</title>
        <authorList>
            <person name="Li X."/>
            <person name="Fan D."/>
            <person name="Zhang W."/>
            <person name="Liu G."/>
            <person name="Zhang L."/>
            <person name="Zhao L."/>
            <person name="Fang X."/>
            <person name="Chen L."/>
            <person name="Dong Y."/>
            <person name="Chen Y."/>
            <person name="Ding Y."/>
            <person name="Zhao R."/>
            <person name="Feng M."/>
            <person name="Zhu Y."/>
            <person name="Feng Y."/>
            <person name="Jiang X."/>
            <person name="Zhu D."/>
            <person name="Xiang H."/>
            <person name="Feng X."/>
            <person name="Li S."/>
            <person name="Wang J."/>
            <person name="Zhang G."/>
            <person name="Kronforst M.R."/>
            <person name="Wang W."/>
        </authorList>
    </citation>
    <scope>NUCLEOTIDE SEQUENCE [LARGE SCALE GENOMIC DNA]</scope>
    <source>
        <strain evidence="10">Ya'a_city_454_Px</strain>
        <tissue evidence="10">Whole body</tissue>
    </source>
</reference>
<dbReference type="PANTHER" id="PTHR33562:SF23">
    <property type="entry name" value="PROTEIN QUIVER"/>
    <property type="match status" value="1"/>
</dbReference>
<dbReference type="GO" id="GO:0030431">
    <property type="term" value="P:sleep"/>
    <property type="evidence" value="ECO:0007669"/>
    <property type="project" value="InterPro"/>
</dbReference>
<dbReference type="Pfam" id="PF17064">
    <property type="entry name" value="QVR"/>
    <property type="match status" value="2"/>
</dbReference>
<feature type="signal peptide" evidence="9">
    <location>
        <begin position="1"/>
        <end position="25"/>
    </location>
</feature>
<protein>
    <submittedName>
        <fullName evidence="10">Uncharacterized protein</fullName>
    </submittedName>
</protein>
<sequence length="274" mass="31028">MVVTRENKIVLSFLLSVFLSNSCDAIKCFDCNSANNSACLDMHLHKMHAIVPVVDCAKALPNALSSQFFCRKMVQTILHPDQTPDLRVIRSCGWVKHKRECYTADNKDHLETVCQCFGDMCNAGNVLENVKITVLCALSAIFVYVNNWRTFSIRCYDCNSANNSMCLDPTVYDAETVRKFLGTIDCQADVEAPQRKDFFCRKIVQTIMFKGHEPEVRVTRGCGWVRHHRDCYKADNEDHLETVCQCFEDDCNAGTALTYTTALVTALSILVIYF</sequence>
<evidence type="ECO:0000256" key="9">
    <source>
        <dbReference type="SAM" id="SignalP"/>
    </source>
</evidence>
<dbReference type="PANTHER" id="PTHR33562">
    <property type="entry name" value="ATILLA, ISOFORM B-RELATED-RELATED"/>
    <property type="match status" value="1"/>
</dbReference>
<dbReference type="InterPro" id="IPR031424">
    <property type="entry name" value="QVR-like"/>
</dbReference>
<dbReference type="AlphaFoldDB" id="A0A194Q2K0"/>
<evidence type="ECO:0000256" key="4">
    <source>
        <dbReference type="ARBA" id="ARBA00022729"/>
    </source>
</evidence>
<keyword evidence="8" id="KW-0449">Lipoprotein</keyword>
<dbReference type="GO" id="GO:0098552">
    <property type="term" value="C:side of membrane"/>
    <property type="evidence" value="ECO:0007669"/>
    <property type="project" value="UniProtKB-KW"/>
</dbReference>
<evidence type="ECO:0000256" key="1">
    <source>
        <dbReference type="ARBA" id="ARBA00004589"/>
    </source>
</evidence>
<name>A0A194Q2K0_PAPXU</name>
<keyword evidence="11" id="KW-1185">Reference proteome</keyword>
<evidence type="ECO:0000256" key="5">
    <source>
        <dbReference type="ARBA" id="ARBA00022989"/>
    </source>
</evidence>
<dbReference type="InterPro" id="IPR050975">
    <property type="entry name" value="Sleep_regulator"/>
</dbReference>
<feature type="chain" id="PRO_5008263993" evidence="9">
    <location>
        <begin position="26"/>
        <end position="274"/>
    </location>
</feature>
<evidence type="ECO:0000313" key="11">
    <source>
        <dbReference type="Proteomes" id="UP000053268"/>
    </source>
</evidence>
<keyword evidence="5" id="KW-1133">Transmembrane helix</keyword>
<evidence type="ECO:0000256" key="6">
    <source>
        <dbReference type="ARBA" id="ARBA00023136"/>
    </source>
</evidence>
<accession>A0A194Q2K0</accession>
<evidence type="ECO:0000256" key="7">
    <source>
        <dbReference type="ARBA" id="ARBA00023180"/>
    </source>
</evidence>
<proteinExistence type="predicted"/>
<keyword evidence="3" id="KW-0812">Transmembrane</keyword>
<evidence type="ECO:0000256" key="2">
    <source>
        <dbReference type="ARBA" id="ARBA00022622"/>
    </source>
</evidence>
<dbReference type="Proteomes" id="UP000053268">
    <property type="component" value="Unassembled WGS sequence"/>
</dbReference>
<dbReference type="EMBL" id="KQ459562">
    <property type="protein sequence ID" value="KPI99771.1"/>
    <property type="molecule type" value="Genomic_DNA"/>
</dbReference>
<evidence type="ECO:0000256" key="8">
    <source>
        <dbReference type="ARBA" id="ARBA00023288"/>
    </source>
</evidence>
<comment type="subcellular location">
    <subcellularLocation>
        <location evidence="1">Membrane</location>
        <topology evidence="1">Lipid-anchor</topology>
        <topology evidence="1">GPI-anchor</topology>
    </subcellularLocation>
</comment>
<gene>
    <name evidence="10" type="ORF">RR46_04745</name>
</gene>